<protein>
    <submittedName>
        <fullName evidence="1">Uncharacterized protein</fullName>
    </submittedName>
</protein>
<reference evidence="1" key="2">
    <citation type="submission" date="2021-08" db="EMBL/GenBank/DDBJ databases">
        <authorList>
            <person name="Tani A."/>
            <person name="Ola A."/>
            <person name="Ogura Y."/>
            <person name="Katsura K."/>
            <person name="Hayashi T."/>
        </authorList>
    </citation>
    <scope>NUCLEOTIDE SEQUENCE</scope>
    <source>
        <strain evidence="1">LMG 23639</strain>
    </source>
</reference>
<dbReference type="EMBL" id="BPQR01000076">
    <property type="protein sequence ID" value="GJE08356.1"/>
    <property type="molecule type" value="Genomic_DNA"/>
</dbReference>
<dbReference type="Proteomes" id="UP001055102">
    <property type="component" value="Unassembled WGS sequence"/>
</dbReference>
<proteinExistence type="predicted"/>
<comment type="caution">
    <text evidence="1">The sequence shown here is derived from an EMBL/GenBank/DDBJ whole genome shotgun (WGS) entry which is preliminary data.</text>
</comment>
<reference evidence="1" key="1">
    <citation type="journal article" date="2021" name="Front. Microbiol.">
        <title>Comprehensive Comparative Genomics and Phenotyping of Methylobacterium Species.</title>
        <authorList>
            <person name="Alessa O."/>
            <person name="Ogura Y."/>
            <person name="Fujitani Y."/>
            <person name="Takami H."/>
            <person name="Hayashi T."/>
            <person name="Sahin N."/>
            <person name="Tani A."/>
        </authorList>
    </citation>
    <scope>NUCLEOTIDE SEQUENCE</scope>
    <source>
        <strain evidence="1">LMG 23639</strain>
    </source>
</reference>
<evidence type="ECO:0000313" key="1">
    <source>
        <dbReference type="EMBL" id="GJE08356.1"/>
    </source>
</evidence>
<name>A0ABQ4T1L6_9HYPH</name>
<sequence>MSPLTGAFLTLLFGPMAVALVLAGCVILLEKREKPPRYVEQGRPALRLVHN</sequence>
<keyword evidence="2" id="KW-1185">Reference proteome</keyword>
<organism evidence="1 2">
    <name type="scientific">Methylobacterium jeotgali</name>
    <dbReference type="NCBI Taxonomy" id="381630"/>
    <lineage>
        <taxon>Bacteria</taxon>
        <taxon>Pseudomonadati</taxon>
        <taxon>Pseudomonadota</taxon>
        <taxon>Alphaproteobacteria</taxon>
        <taxon>Hyphomicrobiales</taxon>
        <taxon>Methylobacteriaceae</taxon>
        <taxon>Methylobacterium</taxon>
    </lineage>
</organism>
<gene>
    <name evidence="1" type="ORF">AOPFMNJM_3693</name>
</gene>
<evidence type="ECO:0000313" key="2">
    <source>
        <dbReference type="Proteomes" id="UP001055102"/>
    </source>
</evidence>
<accession>A0ABQ4T1L6</accession>